<keyword evidence="3" id="KW-0238">DNA-binding</keyword>
<evidence type="ECO:0000256" key="6">
    <source>
        <dbReference type="SAM" id="MobiDB-lite"/>
    </source>
</evidence>
<name>A0A660KKJ0_9ROSI</name>
<dbReference type="GO" id="GO:0000981">
    <property type="term" value="F:DNA-binding transcription factor activity, RNA polymerase II-specific"/>
    <property type="evidence" value="ECO:0007669"/>
    <property type="project" value="TreeGrafter"/>
</dbReference>
<dbReference type="EMBL" id="CM017324">
    <property type="protein sequence ID" value="KAE8036862.1"/>
    <property type="molecule type" value="Genomic_DNA"/>
</dbReference>
<feature type="compositionally biased region" description="Polar residues" evidence="6">
    <location>
        <begin position="1"/>
        <end position="10"/>
    </location>
</feature>
<dbReference type="PANTHER" id="PTHR31845:SF10">
    <property type="entry name" value="ZN(II)2CYS6 TRANSCRIPTION FACTOR (EUROFUNG)"/>
    <property type="match status" value="1"/>
</dbReference>
<comment type="subcellular location">
    <subcellularLocation>
        <location evidence="1">Nucleus</location>
    </subcellularLocation>
</comment>
<evidence type="ECO:0000256" key="2">
    <source>
        <dbReference type="ARBA" id="ARBA00023015"/>
    </source>
</evidence>
<evidence type="ECO:0008006" key="9">
    <source>
        <dbReference type="Google" id="ProtNLM"/>
    </source>
</evidence>
<evidence type="ECO:0000256" key="1">
    <source>
        <dbReference type="ARBA" id="ARBA00004123"/>
    </source>
</evidence>
<dbReference type="AlphaFoldDB" id="A0A660KKJ0"/>
<keyword evidence="4" id="KW-0804">Transcription</keyword>
<evidence type="ECO:0000313" key="7">
    <source>
        <dbReference type="EMBL" id="KAE8036862.1"/>
    </source>
</evidence>
<dbReference type="GO" id="GO:0005634">
    <property type="term" value="C:nucleus"/>
    <property type="evidence" value="ECO:0007669"/>
    <property type="project" value="UniProtKB-SubCell"/>
</dbReference>
<feature type="region of interest" description="Disordered" evidence="6">
    <location>
        <begin position="481"/>
        <end position="518"/>
    </location>
</feature>
<evidence type="ECO:0000313" key="8">
    <source>
        <dbReference type="Proteomes" id="UP000327013"/>
    </source>
</evidence>
<organism evidence="7 8">
    <name type="scientific">Carpinus fangiana</name>
    <dbReference type="NCBI Taxonomy" id="176857"/>
    <lineage>
        <taxon>Eukaryota</taxon>
        <taxon>Viridiplantae</taxon>
        <taxon>Streptophyta</taxon>
        <taxon>Embryophyta</taxon>
        <taxon>Tracheophyta</taxon>
        <taxon>Spermatophyta</taxon>
        <taxon>Magnoliopsida</taxon>
        <taxon>eudicotyledons</taxon>
        <taxon>Gunneridae</taxon>
        <taxon>Pentapetalae</taxon>
        <taxon>rosids</taxon>
        <taxon>fabids</taxon>
        <taxon>Fagales</taxon>
        <taxon>Betulaceae</taxon>
        <taxon>Carpinus</taxon>
    </lineage>
</organism>
<keyword evidence="2" id="KW-0805">Transcription regulation</keyword>
<dbReference type="CDD" id="cd12148">
    <property type="entry name" value="fungal_TF_MHR"/>
    <property type="match status" value="1"/>
</dbReference>
<keyword evidence="8" id="KW-1185">Reference proteome</keyword>
<dbReference type="GO" id="GO:0000976">
    <property type="term" value="F:transcription cis-regulatory region binding"/>
    <property type="evidence" value="ECO:0007669"/>
    <property type="project" value="TreeGrafter"/>
</dbReference>
<reference evidence="7 8" key="1">
    <citation type="submission" date="2019-06" db="EMBL/GenBank/DDBJ databases">
        <title>A chromosomal-level reference genome of Carpinus fangiana (Coryloideae, Betulaceae).</title>
        <authorList>
            <person name="Yang X."/>
            <person name="Wang Z."/>
            <person name="Zhang L."/>
            <person name="Hao G."/>
            <person name="Liu J."/>
            <person name="Yang Y."/>
        </authorList>
    </citation>
    <scope>NUCLEOTIDE SEQUENCE [LARGE SCALE GENOMIC DNA]</scope>
    <source>
        <strain evidence="7">Cfa_2016G</strain>
        <tissue evidence="7">Leaf</tissue>
    </source>
</reference>
<gene>
    <name evidence="7" type="ORF">FH972_009495</name>
</gene>
<protein>
    <recommendedName>
        <fullName evidence="9">Transcription factor domain-containing protein</fullName>
    </recommendedName>
</protein>
<evidence type="ECO:0000256" key="4">
    <source>
        <dbReference type="ARBA" id="ARBA00023163"/>
    </source>
</evidence>
<evidence type="ECO:0000256" key="3">
    <source>
        <dbReference type="ARBA" id="ARBA00023125"/>
    </source>
</evidence>
<dbReference type="Proteomes" id="UP000327013">
    <property type="component" value="Chromosome 4"/>
</dbReference>
<accession>A0A660KKJ0</accession>
<feature type="region of interest" description="Disordered" evidence="6">
    <location>
        <begin position="1"/>
        <end position="30"/>
    </location>
</feature>
<evidence type="ECO:0000256" key="5">
    <source>
        <dbReference type="ARBA" id="ARBA00023242"/>
    </source>
</evidence>
<dbReference type="InterPro" id="IPR051089">
    <property type="entry name" value="prtT"/>
</dbReference>
<dbReference type="OrthoDB" id="5226580at2759"/>
<proteinExistence type="predicted"/>
<sequence length="570" mass="64138">MLAEQKQSPPGEQMQPPQRPGLAPAGVESQFPLTPESVAHAVAAPPDSAYNTGNPYCYEASRTAAFDGSLALSDQDANDLLDEYRIHLQPHFPFVVIDDGISVKEFRHAQPFLFKAVTSVAMYYDFPKQIAVTSDSLKYLGTQMLVQGEKNLDLLQGILVLVSWYHFHVFVNPQMTNLLQLAMALVVDLGLNRKPASELDPKFASFAPRIAHGKNVVSNVSTPDERRALAGTYYVYSMISTSFSRLDSLRYSTQMEECCKALEKAAERPGDEKLCQLVRLQKMIEDIGNGSPDESMESGSLDICPLSIYIKAWNTELENFWKDMPVHTKEAPMMKLAYHTAQVYVYKLALKKPPDVVNRSMWYLKHYDLLWKCMQAVKASFETFFSIPPSQYFVLTLNTFAQLAHNLAVLARLVSNEYFQELAADELKEQLSLVDILNRLADNLDRTPVEARFNKTEPIKPGSIFLRWAWRIRTFRDNLCKDPNAPGGMTKNGTPRQPGAPDTAASDLPHEDYGNPANMDATWAQQSMDGLSAEAAPPLFDFMDESVWQNMIGDDQWQTYPTFPVLPYAM</sequence>
<keyword evidence="5" id="KW-0539">Nucleus</keyword>
<dbReference type="PANTHER" id="PTHR31845">
    <property type="entry name" value="FINGER DOMAIN PROTEIN, PUTATIVE-RELATED"/>
    <property type="match status" value="1"/>
</dbReference>